<dbReference type="InterPro" id="IPR004839">
    <property type="entry name" value="Aminotransferase_I/II_large"/>
</dbReference>
<accession>A0A0F8WA87</accession>
<dbReference type="CDD" id="cd00609">
    <property type="entry name" value="AAT_like"/>
    <property type="match status" value="1"/>
</dbReference>
<evidence type="ECO:0000256" key="2">
    <source>
        <dbReference type="ARBA" id="ARBA00022576"/>
    </source>
</evidence>
<feature type="domain" description="Aminotransferase class I/classII large" evidence="4">
    <location>
        <begin position="3"/>
        <end position="266"/>
    </location>
</feature>
<keyword evidence="2" id="KW-0032">Aminotransferase</keyword>
<evidence type="ECO:0000313" key="5">
    <source>
        <dbReference type="EMBL" id="KKK53533.1"/>
    </source>
</evidence>
<gene>
    <name evidence="5" type="ORF">LCGC14_3093850</name>
</gene>
<protein>
    <recommendedName>
        <fullName evidence="4">Aminotransferase class I/classII large domain-containing protein</fullName>
    </recommendedName>
</protein>
<dbReference type="EMBL" id="LAZR01066456">
    <property type="protein sequence ID" value="KKK53533.1"/>
    <property type="molecule type" value="Genomic_DNA"/>
</dbReference>
<dbReference type="Gene3D" id="3.40.640.10">
    <property type="entry name" value="Type I PLP-dependent aspartate aminotransferase-like (Major domain)"/>
    <property type="match status" value="1"/>
</dbReference>
<comment type="cofactor">
    <cofactor evidence="1">
        <name>pyridoxal 5'-phosphate</name>
        <dbReference type="ChEBI" id="CHEBI:597326"/>
    </cofactor>
</comment>
<dbReference type="InterPro" id="IPR015422">
    <property type="entry name" value="PyrdxlP-dep_Trfase_small"/>
</dbReference>
<keyword evidence="3" id="KW-0808">Transferase</keyword>
<organism evidence="5">
    <name type="scientific">marine sediment metagenome</name>
    <dbReference type="NCBI Taxonomy" id="412755"/>
    <lineage>
        <taxon>unclassified sequences</taxon>
        <taxon>metagenomes</taxon>
        <taxon>ecological metagenomes</taxon>
    </lineage>
</organism>
<dbReference type="PANTHER" id="PTHR42832">
    <property type="entry name" value="AMINO ACID AMINOTRANSFERASE"/>
    <property type="match status" value="1"/>
</dbReference>
<sequence>TLALNPGYPAWSRGAHFAEGKVCFLNLLPENNFLPDLKSVPAEVLRSAKLLWVNYPNNPTTAFPTRDFYEEVLDFGEKHNIIILSDESYTENYYDEPPISILQLKKEGVVAFQSLSKRSNMTCYRIGWIAGDRRIIAAYKKVKTNIDSGTVTFIQDAAIAALKDDKHVRELREDYRKKRDIMINAFSKIGLPNCEPKGTIYLWQRIPERYTSLDFAKKLLEKEIAVVTTPGSWLSHEAHGVNPGEGFIRLALVPPIEKVMEAADKIKRLNI</sequence>
<reference evidence="5" key="1">
    <citation type="journal article" date="2015" name="Nature">
        <title>Complex archaea that bridge the gap between prokaryotes and eukaryotes.</title>
        <authorList>
            <person name="Spang A."/>
            <person name="Saw J.H."/>
            <person name="Jorgensen S.L."/>
            <person name="Zaremba-Niedzwiedzka K."/>
            <person name="Martijn J."/>
            <person name="Lind A.E."/>
            <person name="van Eijk R."/>
            <person name="Schleper C."/>
            <person name="Guy L."/>
            <person name="Ettema T.J."/>
        </authorList>
    </citation>
    <scope>NUCLEOTIDE SEQUENCE</scope>
</reference>
<comment type="caution">
    <text evidence="5">The sequence shown here is derived from an EMBL/GenBank/DDBJ whole genome shotgun (WGS) entry which is preliminary data.</text>
</comment>
<proteinExistence type="predicted"/>
<evidence type="ECO:0000256" key="1">
    <source>
        <dbReference type="ARBA" id="ARBA00001933"/>
    </source>
</evidence>
<dbReference type="PANTHER" id="PTHR42832:SF3">
    <property type="entry name" value="L-GLUTAMINE--4-(METHYLSULFANYL)-2-OXOBUTANOATE AMINOTRANSFERASE"/>
    <property type="match status" value="1"/>
</dbReference>
<dbReference type="InterPro" id="IPR015421">
    <property type="entry name" value="PyrdxlP-dep_Trfase_major"/>
</dbReference>
<evidence type="ECO:0000259" key="4">
    <source>
        <dbReference type="Pfam" id="PF00155"/>
    </source>
</evidence>
<dbReference type="InterPro" id="IPR015424">
    <property type="entry name" value="PyrdxlP-dep_Trfase"/>
</dbReference>
<evidence type="ECO:0000256" key="3">
    <source>
        <dbReference type="ARBA" id="ARBA00022679"/>
    </source>
</evidence>
<dbReference type="InterPro" id="IPR050881">
    <property type="entry name" value="LL-DAP_aminotransferase"/>
</dbReference>
<dbReference type="Pfam" id="PF00155">
    <property type="entry name" value="Aminotran_1_2"/>
    <property type="match status" value="1"/>
</dbReference>
<dbReference type="GO" id="GO:0008483">
    <property type="term" value="F:transaminase activity"/>
    <property type="evidence" value="ECO:0007669"/>
    <property type="project" value="UniProtKB-KW"/>
</dbReference>
<name>A0A0F8WA87_9ZZZZ</name>
<dbReference type="Gene3D" id="3.90.1150.10">
    <property type="entry name" value="Aspartate Aminotransferase, domain 1"/>
    <property type="match status" value="1"/>
</dbReference>
<dbReference type="GO" id="GO:0030170">
    <property type="term" value="F:pyridoxal phosphate binding"/>
    <property type="evidence" value="ECO:0007669"/>
    <property type="project" value="InterPro"/>
</dbReference>
<dbReference type="AlphaFoldDB" id="A0A0F8WA87"/>
<dbReference type="SUPFAM" id="SSF53383">
    <property type="entry name" value="PLP-dependent transferases"/>
    <property type="match status" value="1"/>
</dbReference>
<feature type="non-terminal residue" evidence="5">
    <location>
        <position position="1"/>
    </location>
</feature>